<dbReference type="SMART" id="SM00382">
    <property type="entry name" value="AAA"/>
    <property type="match status" value="1"/>
</dbReference>
<dbReference type="PANTHER" id="PTHR42939:SF1">
    <property type="entry name" value="ABC TRANSPORTER ATP-BINDING PROTEIN ALBC-RELATED"/>
    <property type="match status" value="1"/>
</dbReference>
<evidence type="ECO:0000259" key="4">
    <source>
        <dbReference type="PROSITE" id="PS50893"/>
    </source>
</evidence>
<sequence>MEEMVCCRALRHSYHGTEVLHGIDFSVRRGEVVGLLGKNGAGKSTSINILMGFMQPDSGLCSVMGHPSHSIPPQARARIGLLHEGFTQYNFMTIAEIERFYAAFYPQWDSTVYYDLVNRMGVPANRRITRLSCGQRSQVTLGLIFAQQAELMILDDYSLGLDVGYRRLFLEFLQDHVRRRGTTVLLTSHVVQELENLLDSLVVIHKGAVLANERYDDFMHSFFCYRVPLSQAGEALRDNEGPLLRVERGVDHLMLYSRAMPEEMRFFLESRGVNNLDGPPAPVPMSFEDAFVGLTGRY</sequence>
<dbReference type="CDD" id="cd03230">
    <property type="entry name" value="ABC_DR_subfamily_A"/>
    <property type="match status" value="1"/>
</dbReference>
<dbReference type="InterPro" id="IPR003593">
    <property type="entry name" value="AAA+_ATPase"/>
</dbReference>
<evidence type="ECO:0000313" key="5">
    <source>
        <dbReference type="EMBL" id="MBB5141980.1"/>
    </source>
</evidence>
<name>A0A7W8FEP8_9BACT</name>
<evidence type="ECO:0000313" key="6">
    <source>
        <dbReference type="Proteomes" id="UP000539075"/>
    </source>
</evidence>
<dbReference type="GO" id="GO:0005524">
    <property type="term" value="F:ATP binding"/>
    <property type="evidence" value="ECO:0007669"/>
    <property type="project" value="UniProtKB-KW"/>
</dbReference>
<dbReference type="PROSITE" id="PS50893">
    <property type="entry name" value="ABC_TRANSPORTER_2"/>
    <property type="match status" value="1"/>
</dbReference>
<keyword evidence="2" id="KW-0547">Nucleotide-binding</keyword>
<gene>
    <name evidence="5" type="ORF">HNQ38_000043</name>
</gene>
<keyword evidence="6" id="KW-1185">Reference proteome</keyword>
<dbReference type="PANTHER" id="PTHR42939">
    <property type="entry name" value="ABC TRANSPORTER ATP-BINDING PROTEIN ALBC-RELATED"/>
    <property type="match status" value="1"/>
</dbReference>
<dbReference type="Pfam" id="PF00005">
    <property type="entry name" value="ABC_tran"/>
    <property type="match status" value="1"/>
</dbReference>
<dbReference type="EMBL" id="JACHGO010000001">
    <property type="protein sequence ID" value="MBB5141980.1"/>
    <property type="molecule type" value="Genomic_DNA"/>
</dbReference>
<proteinExistence type="predicted"/>
<organism evidence="5 6">
    <name type="scientific">Desulfovibrio intestinalis</name>
    <dbReference type="NCBI Taxonomy" id="58621"/>
    <lineage>
        <taxon>Bacteria</taxon>
        <taxon>Pseudomonadati</taxon>
        <taxon>Thermodesulfobacteriota</taxon>
        <taxon>Desulfovibrionia</taxon>
        <taxon>Desulfovibrionales</taxon>
        <taxon>Desulfovibrionaceae</taxon>
        <taxon>Desulfovibrio</taxon>
    </lineage>
</organism>
<dbReference type="InterPro" id="IPR051782">
    <property type="entry name" value="ABC_Transporter_VariousFunc"/>
</dbReference>
<comment type="caution">
    <text evidence="5">The sequence shown here is derived from an EMBL/GenBank/DDBJ whole genome shotgun (WGS) entry which is preliminary data.</text>
</comment>
<dbReference type="Gene3D" id="3.40.50.300">
    <property type="entry name" value="P-loop containing nucleotide triphosphate hydrolases"/>
    <property type="match status" value="1"/>
</dbReference>
<protein>
    <submittedName>
        <fullName evidence="5">ABC-2 type transport system ATP-binding protein</fullName>
    </submittedName>
</protein>
<dbReference type="SUPFAM" id="SSF52540">
    <property type="entry name" value="P-loop containing nucleoside triphosphate hydrolases"/>
    <property type="match status" value="1"/>
</dbReference>
<dbReference type="InterPro" id="IPR003439">
    <property type="entry name" value="ABC_transporter-like_ATP-bd"/>
</dbReference>
<dbReference type="GO" id="GO:0016887">
    <property type="term" value="F:ATP hydrolysis activity"/>
    <property type="evidence" value="ECO:0007669"/>
    <property type="project" value="InterPro"/>
</dbReference>
<keyword evidence="1" id="KW-0813">Transport</keyword>
<dbReference type="InterPro" id="IPR027417">
    <property type="entry name" value="P-loop_NTPase"/>
</dbReference>
<dbReference type="RefSeq" id="WP_183717117.1">
    <property type="nucleotide sequence ID" value="NZ_JACHGO010000001.1"/>
</dbReference>
<keyword evidence="3 5" id="KW-0067">ATP-binding</keyword>
<evidence type="ECO:0000256" key="2">
    <source>
        <dbReference type="ARBA" id="ARBA00022741"/>
    </source>
</evidence>
<evidence type="ECO:0000256" key="3">
    <source>
        <dbReference type="ARBA" id="ARBA00022840"/>
    </source>
</evidence>
<feature type="domain" description="ABC transporter" evidence="4">
    <location>
        <begin position="5"/>
        <end position="231"/>
    </location>
</feature>
<reference evidence="5 6" key="1">
    <citation type="submission" date="2020-08" db="EMBL/GenBank/DDBJ databases">
        <title>Genomic Encyclopedia of Type Strains, Phase IV (KMG-IV): sequencing the most valuable type-strain genomes for metagenomic binning, comparative biology and taxonomic classification.</title>
        <authorList>
            <person name="Goeker M."/>
        </authorList>
    </citation>
    <scope>NUCLEOTIDE SEQUENCE [LARGE SCALE GENOMIC DNA]</scope>
    <source>
        <strain evidence="5 6">DSM 11275</strain>
    </source>
</reference>
<evidence type="ECO:0000256" key="1">
    <source>
        <dbReference type="ARBA" id="ARBA00022448"/>
    </source>
</evidence>
<dbReference type="Proteomes" id="UP000539075">
    <property type="component" value="Unassembled WGS sequence"/>
</dbReference>
<accession>A0A7W8FEP8</accession>
<dbReference type="AlphaFoldDB" id="A0A7W8FEP8"/>